<dbReference type="InterPro" id="IPR003152">
    <property type="entry name" value="FATC_dom"/>
</dbReference>
<sequence length="209" mass="22436">ININTVTREDSCQTAVSGNSIGAAILTVSEPSSSVAAVITESSDEETISVTAAEVDIDHSSFAHINEPSSPNSRRSHQQASLTPKGTATARQPPGKPSGSSEFSSTPTEHTAVLAPPVNLQPPHPSPFSHLHLVNVPVAALVDLLLRPTPELSNEQLIQMIQLTIDAVQHRMKILFESNDRETRALQSIRAATCPLNLCLMDPAWMPWV</sequence>
<organism evidence="3 4">
    <name type="scientific">Protopolystoma xenopodis</name>
    <dbReference type="NCBI Taxonomy" id="117903"/>
    <lineage>
        <taxon>Eukaryota</taxon>
        <taxon>Metazoa</taxon>
        <taxon>Spiralia</taxon>
        <taxon>Lophotrochozoa</taxon>
        <taxon>Platyhelminthes</taxon>
        <taxon>Monogenea</taxon>
        <taxon>Polyopisthocotylea</taxon>
        <taxon>Polystomatidea</taxon>
        <taxon>Polystomatidae</taxon>
        <taxon>Protopolystoma</taxon>
    </lineage>
</organism>
<proteinExistence type="predicted"/>
<protein>
    <recommendedName>
        <fullName evidence="2">FATC domain-containing protein</fullName>
    </recommendedName>
</protein>
<dbReference type="Proteomes" id="UP000784294">
    <property type="component" value="Unassembled WGS sequence"/>
</dbReference>
<keyword evidence="4" id="KW-1185">Reference proteome</keyword>
<dbReference type="PROSITE" id="PS51190">
    <property type="entry name" value="FATC"/>
    <property type="match status" value="1"/>
</dbReference>
<accession>A0A448XJ89</accession>
<feature type="compositionally biased region" description="Polar residues" evidence="1">
    <location>
        <begin position="67"/>
        <end position="90"/>
    </location>
</feature>
<feature type="compositionally biased region" description="Polar residues" evidence="1">
    <location>
        <begin position="98"/>
        <end position="109"/>
    </location>
</feature>
<comment type="caution">
    <text evidence="3">The sequence shown here is derived from an EMBL/GenBank/DDBJ whole genome shotgun (WGS) entry which is preliminary data.</text>
</comment>
<dbReference type="EMBL" id="CAAALY010256485">
    <property type="protein sequence ID" value="VEL37972.1"/>
    <property type="molecule type" value="Genomic_DNA"/>
</dbReference>
<dbReference type="AlphaFoldDB" id="A0A448XJ89"/>
<evidence type="ECO:0000313" key="3">
    <source>
        <dbReference type="EMBL" id="VEL37972.1"/>
    </source>
</evidence>
<evidence type="ECO:0000313" key="4">
    <source>
        <dbReference type="Proteomes" id="UP000784294"/>
    </source>
</evidence>
<evidence type="ECO:0000256" key="1">
    <source>
        <dbReference type="SAM" id="MobiDB-lite"/>
    </source>
</evidence>
<reference evidence="3" key="1">
    <citation type="submission" date="2018-11" db="EMBL/GenBank/DDBJ databases">
        <authorList>
            <consortium name="Pathogen Informatics"/>
        </authorList>
    </citation>
    <scope>NUCLEOTIDE SEQUENCE</scope>
</reference>
<dbReference type="OrthoDB" id="5570127at2759"/>
<name>A0A448XJ89_9PLAT</name>
<feature type="domain" description="FATC" evidence="2">
    <location>
        <begin position="150"/>
        <end position="209"/>
    </location>
</feature>
<evidence type="ECO:0000259" key="2">
    <source>
        <dbReference type="PROSITE" id="PS51190"/>
    </source>
</evidence>
<feature type="region of interest" description="Disordered" evidence="1">
    <location>
        <begin position="61"/>
        <end position="109"/>
    </location>
</feature>
<feature type="non-terminal residue" evidence="3">
    <location>
        <position position="1"/>
    </location>
</feature>
<gene>
    <name evidence="3" type="ORF">PXEA_LOCUS31412</name>
</gene>